<sequence length="153" mass="16914">MHAISQSAIWVKEPLADTGVVIVTSAALPKYLIDKLHMEIDDWDQVAYLVVQQSRAFMLDWLQFGSNPIDTAPATTCRASQLLRGVSKGCFLLDVEVSPIPRLTWLGSVCGHPLRVLKLEDAASHAAIDKQVEEILSVTRTLVKSGLQERCFI</sequence>
<gene>
    <name evidence="1" type="ORF">VP02_00020</name>
</gene>
<name>A0A0F4XVF5_9PSED</name>
<dbReference type="OrthoDB" id="9773339at2"/>
<dbReference type="PATRIC" id="fig|132476.4.peg.6"/>
<evidence type="ECO:0000313" key="1">
    <source>
        <dbReference type="EMBL" id="KKA09795.1"/>
    </source>
</evidence>
<dbReference type="EMBL" id="JZXC01000001">
    <property type="protein sequence ID" value="KKA09795.1"/>
    <property type="molecule type" value="Genomic_DNA"/>
</dbReference>
<dbReference type="Proteomes" id="UP000033662">
    <property type="component" value="Unassembled WGS sequence"/>
</dbReference>
<accession>A0A0F4XVF5</accession>
<organism evidence="1 2">
    <name type="scientific">Pseudomonas kilonensis</name>
    <dbReference type="NCBI Taxonomy" id="132476"/>
    <lineage>
        <taxon>Bacteria</taxon>
        <taxon>Pseudomonadati</taxon>
        <taxon>Pseudomonadota</taxon>
        <taxon>Gammaproteobacteria</taxon>
        <taxon>Pseudomonadales</taxon>
        <taxon>Pseudomonadaceae</taxon>
        <taxon>Pseudomonas</taxon>
    </lineage>
</organism>
<evidence type="ECO:0000313" key="2">
    <source>
        <dbReference type="Proteomes" id="UP000033662"/>
    </source>
</evidence>
<dbReference type="AlphaFoldDB" id="A0A0F4XVF5"/>
<reference evidence="1 2" key="1">
    <citation type="submission" date="2015-03" db="EMBL/GenBank/DDBJ databases">
        <title>Pseudomonas fluorescens 1855-344 Genome sequencing and assembly.</title>
        <authorList>
            <person name="Eng W.W.H."/>
            <person name="Gan H.M."/>
            <person name="Savka M.A."/>
        </authorList>
    </citation>
    <scope>NUCLEOTIDE SEQUENCE [LARGE SCALE GENOMIC DNA]</scope>
    <source>
        <strain evidence="1 2">1855-344</strain>
    </source>
</reference>
<comment type="caution">
    <text evidence="1">The sequence shown here is derived from an EMBL/GenBank/DDBJ whole genome shotgun (WGS) entry which is preliminary data.</text>
</comment>
<proteinExistence type="predicted"/>
<protein>
    <submittedName>
        <fullName evidence="1">Transketolase</fullName>
    </submittedName>
</protein>